<dbReference type="EMBL" id="MH797002">
    <property type="protein sequence ID" value="AYW35444.1"/>
    <property type="molecule type" value="Genomic_DNA"/>
</dbReference>
<feature type="region of interest" description="Disordered" evidence="1">
    <location>
        <begin position="57"/>
        <end position="81"/>
    </location>
</feature>
<dbReference type="InterPro" id="IPR009855">
    <property type="entry name" value="Baculo_LEF-10"/>
</dbReference>
<accession>A0A2Z6C5E8</accession>
<gene>
    <name evidence="3" type="primary">lef-10</name>
</gene>
<proteinExistence type="predicted"/>
<organism evidence="3">
    <name type="scientific">Antheraea proylei nucleopolyhedrovirus</name>
    <dbReference type="NCBI Taxonomy" id="2126611"/>
    <lineage>
        <taxon>Viruses</taxon>
        <taxon>Viruses incertae sedis</taxon>
        <taxon>Naldaviricetes</taxon>
        <taxon>Lefavirales</taxon>
        <taxon>Baculoviridae</taxon>
        <taxon>Alphabaculovirus</taxon>
        <taxon>Alphabaculovirus anpernyi</taxon>
    </lineage>
</organism>
<dbReference type="Pfam" id="PF07206">
    <property type="entry name" value="Baculo_LEF-10"/>
    <property type="match status" value="1"/>
</dbReference>
<dbReference type="EMBL" id="LC375539">
    <property type="protein sequence ID" value="BBD50859.1"/>
    <property type="molecule type" value="Genomic_DNA"/>
</dbReference>
<reference evidence="2" key="2">
    <citation type="submission" date="2018-08" db="EMBL/GenBank/DDBJ databases">
        <title>Genetic characterization of an alphabaculovirus causing tiger band disease in the oak tasar silkworm, Antheraea proylei.</title>
        <authorList>
            <person name="Tourangbam S."/>
            <person name="Malcolm F.J."/>
            <person name="Luikham R."/>
            <person name="Kshetrimayum M."/>
            <person name="Yumnam R."/>
            <person name="Rajkumari L."/>
        </authorList>
    </citation>
    <scope>NUCLEOTIDE SEQUENCE</scope>
    <source>
        <strain evidence="2">TkhulenIBD</strain>
    </source>
</reference>
<evidence type="ECO:0000313" key="2">
    <source>
        <dbReference type="EMBL" id="AYW35444.1"/>
    </source>
</evidence>
<sequence length="81" mass="8655">MVHALTTADVDLIANVLRDNLFLVGDNYIMCNVFNQEADRVEPVCLGEIGAVQAHPPGQDAMLDASSTSDVPSSSLSQRLP</sequence>
<evidence type="ECO:0000256" key="1">
    <source>
        <dbReference type="SAM" id="MobiDB-lite"/>
    </source>
</evidence>
<feature type="compositionally biased region" description="Low complexity" evidence="1">
    <location>
        <begin position="66"/>
        <end position="81"/>
    </location>
</feature>
<evidence type="ECO:0000313" key="3">
    <source>
        <dbReference type="EMBL" id="BBD50859.1"/>
    </source>
</evidence>
<name>A0A2Z6C5E8_NPVAP</name>
<reference evidence="3" key="1">
    <citation type="submission" date="2018-03" db="EMBL/GenBank/DDBJ databases">
        <title>Whole genome comparison of nucleopolyhedroviruses isolated from saturniine wild silkworms in Asian countries.</title>
        <authorList>
            <person name="Sasaki K."/>
            <person name="Kajiura Z."/>
            <person name="Ponnuvel K.M."/>
            <person name="Kobayashi J."/>
        </authorList>
    </citation>
    <scope>NUCLEOTIDE SEQUENCE</scope>
    <source>
        <strain evidence="3">Manipur</strain>
    </source>
</reference>
<protein>
    <submittedName>
        <fullName evidence="3">Late expression factor 10</fullName>
    </submittedName>
    <submittedName>
        <fullName evidence="2">Lef-10</fullName>
    </submittedName>
</protein>